<accession>A0A6M5YHS9</accession>
<evidence type="ECO:0000313" key="2">
    <source>
        <dbReference type="EMBL" id="QJW93607.1"/>
    </source>
</evidence>
<dbReference type="AlphaFoldDB" id="A0A6M5YHS9"/>
<evidence type="ECO:0000313" key="3">
    <source>
        <dbReference type="Proteomes" id="UP000503447"/>
    </source>
</evidence>
<gene>
    <name evidence="2" type="ORF">FTUN_1115</name>
</gene>
<dbReference type="RefSeq" id="WP_171469770.1">
    <property type="nucleotide sequence ID" value="NZ_CP053452.2"/>
</dbReference>
<proteinExistence type="predicted"/>
<reference evidence="3" key="1">
    <citation type="submission" date="2020-05" db="EMBL/GenBank/DDBJ databases">
        <title>Frigoriglobus tundricola gen. nov., sp. nov., a psychrotolerant cellulolytic planctomycete of the family Gemmataceae with two divergent copies of 16S rRNA gene.</title>
        <authorList>
            <person name="Kulichevskaya I.S."/>
            <person name="Ivanova A.A."/>
            <person name="Naumoff D.G."/>
            <person name="Beletsky A.V."/>
            <person name="Rijpstra W.I.C."/>
            <person name="Sinninghe Damste J.S."/>
            <person name="Mardanov A.V."/>
            <person name="Ravin N.V."/>
            <person name="Dedysh S.N."/>
        </authorList>
    </citation>
    <scope>NUCLEOTIDE SEQUENCE [LARGE SCALE GENOMIC DNA]</scope>
    <source>
        <strain evidence="3">PL17</strain>
    </source>
</reference>
<feature type="region of interest" description="Disordered" evidence="1">
    <location>
        <begin position="30"/>
        <end position="65"/>
    </location>
</feature>
<name>A0A6M5YHS9_9BACT</name>
<dbReference type="Proteomes" id="UP000503447">
    <property type="component" value="Chromosome"/>
</dbReference>
<evidence type="ECO:0000256" key="1">
    <source>
        <dbReference type="SAM" id="MobiDB-lite"/>
    </source>
</evidence>
<dbReference type="KEGG" id="ftj:FTUN_1115"/>
<organism evidence="2 3">
    <name type="scientific">Frigoriglobus tundricola</name>
    <dbReference type="NCBI Taxonomy" id="2774151"/>
    <lineage>
        <taxon>Bacteria</taxon>
        <taxon>Pseudomonadati</taxon>
        <taxon>Planctomycetota</taxon>
        <taxon>Planctomycetia</taxon>
        <taxon>Gemmatales</taxon>
        <taxon>Gemmataceae</taxon>
        <taxon>Frigoriglobus</taxon>
    </lineage>
</organism>
<dbReference type="EMBL" id="CP053452">
    <property type="protein sequence ID" value="QJW93607.1"/>
    <property type="molecule type" value="Genomic_DNA"/>
</dbReference>
<feature type="compositionally biased region" description="Basic residues" evidence="1">
    <location>
        <begin position="42"/>
        <end position="52"/>
    </location>
</feature>
<protein>
    <submittedName>
        <fullName evidence="2">Uncharacterized protein</fullName>
    </submittedName>
</protein>
<keyword evidence="3" id="KW-1185">Reference proteome</keyword>
<sequence length="65" mass="6854">MDRDLDVLTLLLLDPCLTADEAAREAAARTHTAGVVAEARTRPHATGRKARRAAPEATDGPSVGF</sequence>